<evidence type="ECO:0000256" key="3">
    <source>
        <dbReference type="ARBA" id="ARBA00022692"/>
    </source>
</evidence>
<dbReference type="AlphaFoldDB" id="A0A7J7KQP1"/>
<proteinExistence type="inferred from homology"/>
<feature type="transmembrane region" description="Helical" evidence="9">
    <location>
        <begin position="31"/>
        <end position="51"/>
    </location>
</feature>
<keyword evidence="8" id="KW-0862">Zinc</keyword>
<protein>
    <recommendedName>
        <fullName evidence="9">Alkaline ceramidase</fullName>
        <ecNumber evidence="9">3.5.1.-</ecNumber>
    </recommendedName>
</protein>
<feature type="binding site" evidence="7">
    <location>
        <position position="21"/>
    </location>
    <ligand>
        <name>Ca(2+)</name>
        <dbReference type="ChEBI" id="CHEBI:29108"/>
    </ligand>
</feature>
<dbReference type="InterPro" id="IPR008901">
    <property type="entry name" value="ACER"/>
</dbReference>
<feature type="binding site" evidence="7">
    <location>
        <position position="19"/>
    </location>
    <ligand>
        <name>Ca(2+)</name>
        <dbReference type="ChEBI" id="CHEBI:29108"/>
    </ligand>
</feature>
<feature type="transmembrane region" description="Helical" evidence="9">
    <location>
        <begin position="211"/>
        <end position="231"/>
    </location>
</feature>
<dbReference type="GO" id="GO:0046872">
    <property type="term" value="F:metal ion binding"/>
    <property type="evidence" value="ECO:0007669"/>
    <property type="project" value="UniProtKB-KW"/>
</dbReference>
<dbReference type="GO" id="GO:0016811">
    <property type="term" value="F:hydrolase activity, acting on carbon-nitrogen (but not peptide) bonds, in linear amides"/>
    <property type="evidence" value="ECO:0007669"/>
    <property type="project" value="InterPro"/>
</dbReference>
<keyword evidence="4 9" id="KW-0378">Hydrolase</keyword>
<dbReference type="EMBL" id="VXIV02000138">
    <property type="protein sequence ID" value="KAF6040504.1"/>
    <property type="molecule type" value="Genomic_DNA"/>
</dbReference>
<evidence type="ECO:0000256" key="8">
    <source>
        <dbReference type="PIRSR" id="PIRSR608901-2"/>
    </source>
</evidence>
<comment type="cofactor">
    <cofactor evidence="8">
        <name>Zn(2+)</name>
        <dbReference type="ChEBI" id="CHEBI:29105"/>
    </cofactor>
</comment>
<dbReference type="PANTHER" id="PTHR46139:SF3">
    <property type="entry name" value="ALKALINE CERAMIDASE"/>
    <property type="match status" value="1"/>
</dbReference>
<accession>A0A7J7KQP1</accession>
<feature type="transmembrane region" description="Helical" evidence="9">
    <location>
        <begin position="63"/>
        <end position="81"/>
    </location>
</feature>
<dbReference type="GO" id="GO:0016020">
    <property type="term" value="C:membrane"/>
    <property type="evidence" value="ECO:0007669"/>
    <property type="project" value="UniProtKB-SubCell"/>
</dbReference>
<evidence type="ECO:0000256" key="6">
    <source>
        <dbReference type="ARBA" id="ARBA00023136"/>
    </source>
</evidence>
<keyword evidence="6 9" id="KW-0472">Membrane</keyword>
<feature type="binding site" evidence="8">
    <location>
        <position position="80"/>
    </location>
    <ligand>
        <name>Zn(2+)</name>
        <dbReference type="ChEBI" id="CHEBI:29105"/>
        <note>catalytic</note>
    </ligand>
</feature>
<evidence type="ECO:0000256" key="1">
    <source>
        <dbReference type="ARBA" id="ARBA00004141"/>
    </source>
</evidence>
<evidence type="ECO:0000256" key="7">
    <source>
        <dbReference type="PIRSR" id="PIRSR608901-1"/>
    </source>
</evidence>
<dbReference type="GO" id="GO:0046512">
    <property type="term" value="P:sphingosine biosynthetic process"/>
    <property type="evidence" value="ECO:0007669"/>
    <property type="project" value="TreeGrafter"/>
</dbReference>
<dbReference type="OrthoDB" id="187171at2759"/>
<dbReference type="GO" id="GO:0046514">
    <property type="term" value="P:ceramide catabolic process"/>
    <property type="evidence" value="ECO:0007669"/>
    <property type="project" value="TreeGrafter"/>
</dbReference>
<feature type="binding site" evidence="8">
    <location>
        <position position="208"/>
    </location>
    <ligand>
        <name>Zn(2+)</name>
        <dbReference type="ChEBI" id="CHEBI:29105"/>
        <note>catalytic</note>
    </ligand>
</feature>
<dbReference type="PANTHER" id="PTHR46139">
    <property type="entry name" value="ALKALINE CERAMIDASE"/>
    <property type="match status" value="1"/>
</dbReference>
<gene>
    <name evidence="10" type="ORF">EB796_001217</name>
</gene>
<comment type="similarity">
    <text evidence="2 9">Belongs to the alkaline ceramidase family.</text>
</comment>
<name>A0A7J7KQP1_BUGNE</name>
<feature type="binding site" evidence="7">
    <location>
        <position position="17"/>
    </location>
    <ligand>
        <name>Ca(2+)</name>
        <dbReference type="ChEBI" id="CHEBI:29108"/>
    </ligand>
</feature>
<dbReference type="Proteomes" id="UP000593567">
    <property type="component" value="Unassembled WGS sequence"/>
</dbReference>
<organism evidence="10 11">
    <name type="scientific">Bugula neritina</name>
    <name type="common">Brown bryozoan</name>
    <name type="synonym">Sertularia neritina</name>
    <dbReference type="NCBI Taxonomy" id="10212"/>
    <lineage>
        <taxon>Eukaryota</taxon>
        <taxon>Metazoa</taxon>
        <taxon>Spiralia</taxon>
        <taxon>Lophotrochozoa</taxon>
        <taxon>Bryozoa</taxon>
        <taxon>Gymnolaemata</taxon>
        <taxon>Cheilostomatida</taxon>
        <taxon>Flustrina</taxon>
        <taxon>Buguloidea</taxon>
        <taxon>Bugulidae</taxon>
        <taxon>Bugula</taxon>
    </lineage>
</organism>
<evidence type="ECO:0000313" key="11">
    <source>
        <dbReference type="Proteomes" id="UP000593567"/>
    </source>
</evidence>
<evidence type="ECO:0000256" key="4">
    <source>
        <dbReference type="ARBA" id="ARBA00022801"/>
    </source>
</evidence>
<feature type="binding site" evidence="7">
    <location>
        <position position="30"/>
    </location>
    <ligand>
        <name>Ca(2+)</name>
        <dbReference type="ChEBI" id="CHEBI:29108"/>
    </ligand>
</feature>
<feature type="transmembrane region" description="Helical" evidence="9">
    <location>
        <begin position="122"/>
        <end position="138"/>
    </location>
</feature>
<evidence type="ECO:0000256" key="5">
    <source>
        <dbReference type="ARBA" id="ARBA00022989"/>
    </source>
</evidence>
<evidence type="ECO:0000313" key="10">
    <source>
        <dbReference type="EMBL" id="KAF6040504.1"/>
    </source>
</evidence>
<keyword evidence="11" id="KW-1185">Reference proteome</keyword>
<feature type="transmembrane region" description="Helical" evidence="9">
    <location>
        <begin position="174"/>
        <end position="191"/>
    </location>
</feature>
<keyword evidence="5 9" id="KW-1133">Transmembrane helix</keyword>
<keyword evidence="7" id="KW-0106">Calcium</keyword>
<comment type="subcellular location">
    <subcellularLocation>
        <location evidence="1">Membrane</location>
        <topology evidence="1">Multi-pass membrane protein</topology>
    </subcellularLocation>
</comment>
<keyword evidence="7" id="KW-0479">Metal-binding</keyword>
<sequence length="282" mass="32559">MAGIWGIFAWQSSPIDWCEKNFIILSSVAEFYNTISNVLFFAMPPLLMYLFRQYSKQVTKGANLVFFLLFVVGVGSAYFHSTLSLMGQLIDEIAILWVIMAAIAVWFPLRHMPKVFNGNRQMFQRVVIPISIISTALCCVIPEINAFVLMMFGAPVVCLLIAEYRRSRVWRVRSLAIRCALIWLCAIVFWTNDKFLCKAVWYNFPYLHSGWHIMIFVSSYTACVLFAYFQVTHERPELGAKLRYWPREGGCWEFWGIPYVALDCIEPEMMACKEKGLGEKTV</sequence>
<dbReference type="EC" id="3.5.1.-" evidence="9"/>
<feature type="transmembrane region" description="Helical" evidence="9">
    <location>
        <begin position="93"/>
        <end position="110"/>
    </location>
</feature>
<keyword evidence="3 9" id="KW-0812">Transmembrane</keyword>
<comment type="caution">
    <text evidence="9">Lacks conserved residue(s) required for the propagation of feature annotation.</text>
</comment>
<dbReference type="Pfam" id="PF05875">
    <property type="entry name" value="Ceramidase"/>
    <property type="match status" value="1"/>
</dbReference>
<reference evidence="10" key="1">
    <citation type="submission" date="2020-06" db="EMBL/GenBank/DDBJ databases">
        <title>Draft genome of Bugula neritina, a colonial animal packing powerful symbionts and potential medicines.</title>
        <authorList>
            <person name="Rayko M."/>
        </authorList>
    </citation>
    <scope>NUCLEOTIDE SEQUENCE [LARGE SCALE GENOMIC DNA]</scope>
    <source>
        <strain evidence="10">Kwan_BN1</strain>
    </source>
</reference>
<feature type="binding site" evidence="8">
    <location>
        <position position="212"/>
    </location>
    <ligand>
        <name>Zn(2+)</name>
        <dbReference type="ChEBI" id="CHEBI:29105"/>
        <note>catalytic</note>
    </ligand>
</feature>
<evidence type="ECO:0000256" key="9">
    <source>
        <dbReference type="RuleBase" id="RU364079"/>
    </source>
</evidence>
<feature type="binding site" evidence="7">
    <location>
        <position position="16"/>
    </location>
    <ligand>
        <name>Ca(2+)</name>
        <dbReference type="ChEBI" id="CHEBI:29108"/>
    </ligand>
</feature>
<evidence type="ECO:0000256" key="2">
    <source>
        <dbReference type="ARBA" id="ARBA00009780"/>
    </source>
</evidence>
<keyword evidence="9" id="KW-0443">Lipid metabolism</keyword>
<comment type="function">
    <text evidence="9">Hydrolyzes the sphingolipid ceramide into sphingosine and free fatty acid.</text>
</comment>
<comment type="caution">
    <text evidence="10">The sequence shown here is derived from an EMBL/GenBank/DDBJ whole genome shotgun (WGS) entry which is preliminary data.</text>
</comment>